<protein>
    <submittedName>
        <fullName evidence="1">Uncharacterized protein</fullName>
    </submittedName>
</protein>
<evidence type="ECO:0000313" key="2">
    <source>
        <dbReference type="Proteomes" id="UP000221614"/>
    </source>
</evidence>
<evidence type="ECO:0000313" key="1">
    <source>
        <dbReference type="EMBL" id="BAU16332.1"/>
    </source>
</evidence>
<name>A0A0S3UFP9_9CAUD</name>
<dbReference type="EMBL" id="LC102729">
    <property type="protein sequence ID" value="BAU16332.1"/>
    <property type="molecule type" value="Genomic_DNA"/>
</dbReference>
<dbReference type="RefSeq" id="YP_009604304.1">
    <property type="nucleotide sequence ID" value="NC_041964.1"/>
</dbReference>
<sequence>MADKYLSNQNGFPTEVEATVVSAGAGNAGDIPALDSTGRLDSSVLPSGIGADTAIIEASEALAAGDYVNVWADAGAFKVRKADAAGGTAKMAHGFVLAAVSSAANATVYFEGSNTQVTGMTPGNVWLSATTPGLGVATPPTGSGQIVQPLGTAVSATVVNVEIGRQPIVLA</sequence>
<keyword evidence="2" id="KW-1185">Reference proteome</keyword>
<organism evidence="1 2">
    <name type="scientific">Pseudomonas phage phiR18</name>
    <dbReference type="NCBI Taxonomy" id="1752027"/>
    <lineage>
        <taxon>Viruses</taxon>
        <taxon>Duplodnaviria</taxon>
        <taxon>Heunggongvirae</taxon>
        <taxon>Uroviricota</taxon>
        <taxon>Caudoviricetes</taxon>
        <taxon>Kochitakasuvirus</taxon>
        <taxon>Kochitakasuvirus R18</taxon>
    </lineage>
</organism>
<reference evidence="1" key="1">
    <citation type="journal article" date="2016" name="Genome Announc.">
        <title>Complete Genome Sequences of Broad-Host-Range Pseudomonas aeruginosa Bacteriophages phiR18 and phiS12-1.</title>
        <authorList>
            <person name="Furusawa T."/>
            <person name="Iwano H."/>
            <person name="Higuchi H."/>
            <person name="Usui M."/>
            <person name="Maruyama F."/>
            <person name="Nakagawa I."/>
            <person name="Yokota H."/>
            <person name="Tamura Y."/>
        </authorList>
    </citation>
    <scope>NUCLEOTIDE SEQUENCE [LARGE SCALE GENOMIC DNA]</scope>
</reference>
<accession>A0A0S3UFP9</accession>
<proteinExistence type="predicted"/>
<dbReference type="GeneID" id="40080198"/>
<dbReference type="KEGG" id="vg:40080198"/>
<dbReference type="Proteomes" id="UP000221614">
    <property type="component" value="Segment"/>
</dbReference>